<dbReference type="AlphaFoldDB" id="A0A2C6C8D5"/>
<dbReference type="EMBL" id="NIRQ01000001">
    <property type="protein sequence ID" value="PHI14198.1"/>
    <property type="molecule type" value="Genomic_DNA"/>
</dbReference>
<gene>
    <name evidence="1" type="ORF">CBG59_11240</name>
</gene>
<proteinExistence type="predicted"/>
<organism evidence="1 2">
    <name type="scientific">Fusobacterium nucleatum subsp. polymorphum</name>
    <name type="common">Fusobacterium polymorphum</name>
    <dbReference type="NCBI Taxonomy" id="76857"/>
    <lineage>
        <taxon>Bacteria</taxon>
        <taxon>Fusobacteriati</taxon>
        <taxon>Fusobacteriota</taxon>
        <taxon>Fusobacteriia</taxon>
        <taxon>Fusobacteriales</taxon>
        <taxon>Fusobacteriaceae</taxon>
        <taxon>Fusobacterium</taxon>
    </lineage>
</organism>
<accession>A0A2C6C8D5</accession>
<dbReference type="Proteomes" id="UP000221852">
    <property type="component" value="Unassembled WGS sequence"/>
</dbReference>
<evidence type="ECO:0000313" key="1">
    <source>
        <dbReference type="EMBL" id="PHI14198.1"/>
    </source>
</evidence>
<reference evidence="1 2" key="1">
    <citation type="submission" date="2017-06" db="EMBL/GenBank/DDBJ databases">
        <title>Draft genome sequence of Fusobacterium nucleatum subsp. polymorphum KCOM 1330 (=ChDC F330).</title>
        <authorList>
            <person name="Kook J.-K."/>
            <person name="Park S.-N."/>
            <person name="Lim Y.K."/>
            <person name="Roh H."/>
        </authorList>
    </citation>
    <scope>NUCLEOTIDE SEQUENCE [LARGE SCALE GENOMIC DNA]</scope>
    <source>
        <strain evidence="2">KCOM 1330 (ChDC F330)</strain>
    </source>
</reference>
<name>A0A2C6C8D5_FUSNP</name>
<protein>
    <submittedName>
        <fullName evidence="1">Uncharacterized protein</fullName>
    </submittedName>
</protein>
<evidence type="ECO:0000313" key="2">
    <source>
        <dbReference type="Proteomes" id="UP000221852"/>
    </source>
</evidence>
<comment type="caution">
    <text evidence="1">The sequence shown here is derived from an EMBL/GenBank/DDBJ whole genome shotgun (WGS) entry which is preliminary data.</text>
</comment>
<sequence length="132" mass="16039">MILVVIIGDKMEKSRKWQTFEISLERLFIEKETQKAYLFKFEIGLFEDYRFWYPKVLVNKMRESVVISYQNNNEFPRKVFLNKKKELILSMPNLIELLDKASLNFYDNIERLETYIPEKIFKEVEIDEELLA</sequence>